<organism evidence="1 2">
    <name type="scientific">Mycena venus</name>
    <dbReference type="NCBI Taxonomy" id="2733690"/>
    <lineage>
        <taxon>Eukaryota</taxon>
        <taxon>Fungi</taxon>
        <taxon>Dikarya</taxon>
        <taxon>Basidiomycota</taxon>
        <taxon>Agaricomycotina</taxon>
        <taxon>Agaricomycetes</taxon>
        <taxon>Agaricomycetidae</taxon>
        <taxon>Agaricales</taxon>
        <taxon>Marasmiineae</taxon>
        <taxon>Mycenaceae</taxon>
        <taxon>Mycena</taxon>
    </lineage>
</organism>
<evidence type="ECO:0000313" key="2">
    <source>
        <dbReference type="Proteomes" id="UP000620124"/>
    </source>
</evidence>
<keyword evidence="2" id="KW-1185">Reference proteome</keyword>
<dbReference type="Gene3D" id="2.80.10.50">
    <property type="match status" value="1"/>
</dbReference>
<dbReference type="InterPro" id="IPR035992">
    <property type="entry name" value="Ricin_B-like_lectins"/>
</dbReference>
<gene>
    <name evidence="1" type="ORF">MVEN_01831500</name>
</gene>
<dbReference type="EMBL" id="JACAZI010000017">
    <property type="protein sequence ID" value="KAF7342424.1"/>
    <property type="molecule type" value="Genomic_DNA"/>
</dbReference>
<accession>A0A8H6XL73</accession>
<dbReference type="SUPFAM" id="SSF50370">
    <property type="entry name" value="Ricin B-like lectins"/>
    <property type="match status" value="1"/>
</dbReference>
<evidence type="ECO:0000313" key="1">
    <source>
        <dbReference type="EMBL" id="KAF7342424.1"/>
    </source>
</evidence>
<name>A0A8H6XL73_9AGAR</name>
<protein>
    <recommendedName>
        <fullName evidence="3">Ricin B lectin domain-containing protein</fullName>
    </recommendedName>
</protein>
<reference evidence="1" key="1">
    <citation type="submission" date="2020-05" db="EMBL/GenBank/DDBJ databases">
        <title>Mycena genomes resolve the evolution of fungal bioluminescence.</title>
        <authorList>
            <person name="Tsai I.J."/>
        </authorList>
    </citation>
    <scope>NUCLEOTIDE SEQUENCE</scope>
    <source>
        <strain evidence="1">CCC161011</strain>
    </source>
</reference>
<dbReference type="OrthoDB" id="2131701at2759"/>
<comment type="caution">
    <text evidence="1">The sequence shown here is derived from an EMBL/GenBank/DDBJ whole genome shotgun (WGS) entry which is preliminary data.</text>
</comment>
<sequence>MAEPIYENGPEGESPIFKGFTPLPPGTYTIWSQKYQGIVVDIAGAQPNGIIQGYSTNNTIAQKWTLTAQGEGEGEYVTWEAVPLKAYIYNRDNIWGGAIVGNFPVGSTWQVNMLSPTTATIGVKGLNLLWTLTSGSPGTPIVLQNANGDPNQVWTFTQAK</sequence>
<dbReference type="AlphaFoldDB" id="A0A8H6XL73"/>
<evidence type="ECO:0008006" key="3">
    <source>
        <dbReference type="Google" id="ProtNLM"/>
    </source>
</evidence>
<proteinExistence type="predicted"/>
<dbReference type="Proteomes" id="UP000620124">
    <property type="component" value="Unassembled WGS sequence"/>
</dbReference>